<sequence length="695" mass="78156">EWVYTHGQQIRQQQHCLSLSTTFPASQVLLLPCNMADGKQRWQKSGTHLEHLVSRFCLDSEMALDGMDSSRMLVISPCELSAYTQRWEAQCKPMCSIDCHAAGLITADSPHSSDAVFISMFFRQLIPPFLPLRPPSLFRSSSTSSSSHFLHFLPAPPPWWLAQFPPPRPPPPPRHFSSCRTFPPQSFTNASNFRGSRSFSTSAGLLMERSDQEPPHKRQKSAEKEEREQKGASNRDRGSKYHPDFYRDPRRDETANEGRSPSSSRIHSNLKSKPEQDHVSKPGANAWFKERGEEHHSHHPSSAPQSQWPGKPVGPLQRHWQSSSPPCSTEPRPPGSSAAFDFSVMSYNILSQQLLQDNAYLYRHCPPAVLSWDYRRPNLLAEIQQHDADILCLQEVQEDHYEEQIKPALQALGYQCEFKKRTGSKPDGCAVIFKSSRLSLLSSNPVEYFQRGDALLDRDNVGLVLLLRPKDARSQSDASSFICVANTHLLYNPRRGDIKLAQLAILLAEINRLSRLPDGSTNPVVLCGDFNSTPWSPLYSFLANGSLEYKGLQSSMVSGQEFSPRGQRLLTAPLWSQTLGISPQCQYESSRPPADSSPSVEGAISNLTVEDLASKAAYAIQHRARIEHTLKLHSSYDHLLQDGRPEITTYHSNTATNNSSPLLHFLSELKKVNGLPNQNHSSDHLPMFARFRLRR</sequence>
<evidence type="ECO:0000259" key="3">
    <source>
        <dbReference type="Pfam" id="PF03372"/>
    </source>
</evidence>
<evidence type="ECO:0000259" key="2">
    <source>
        <dbReference type="Pfam" id="PF00652"/>
    </source>
</evidence>
<feature type="domain" description="Ricin B lectin" evidence="2">
    <location>
        <begin position="2"/>
        <end position="87"/>
    </location>
</feature>
<dbReference type="Pfam" id="PF00652">
    <property type="entry name" value="Ricin_B_lectin"/>
    <property type="match status" value="1"/>
</dbReference>
<evidence type="ECO:0000313" key="5">
    <source>
        <dbReference type="Proteomes" id="UP001219934"/>
    </source>
</evidence>
<proteinExistence type="predicted"/>
<feature type="non-terminal residue" evidence="4">
    <location>
        <position position="695"/>
    </location>
</feature>
<dbReference type="GO" id="GO:0070935">
    <property type="term" value="P:3'-UTR-mediated mRNA stabilization"/>
    <property type="evidence" value="ECO:0007669"/>
    <property type="project" value="TreeGrafter"/>
</dbReference>
<keyword evidence="5" id="KW-1185">Reference proteome</keyword>
<dbReference type="AlphaFoldDB" id="A0AAD6FCL4"/>
<dbReference type="GO" id="GO:0003730">
    <property type="term" value="F:mRNA 3'-UTR binding"/>
    <property type="evidence" value="ECO:0007669"/>
    <property type="project" value="TreeGrafter"/>
</dbReference>
<dbReference type="EMBL" id="JAPTMU010000017">
    <property type="protein sequence ID" value="KAJ4928783.1"/>
    <property type="molecule type" value="Genomic_DNA"/>
</dbReference>
<dbReference type="InterPro" id="IPR035992">
    <property type="entry name" value="Ricin_B-like_lectins"/>
</dbReference>
<feature type="compositionally biased region" description="Polar residues" evidence="1">
    <location>
        <begin position="257"/>
        <end position="271"/>
    </location>
</feature>
<name>A0AAD6FCL4_9TELE</name>
<evidence type="ECO:0008006" key="6">
    <source>
        <dbReference type="Google" id="ProtNLM"/>
    </source>
</evidence>
<feature type="domain" description="Endonuclease/exonuclease/phosphatase" evidence="3">
    <location>
        <begin position="345"/>
        <end position="564"/>
    </location>
</feature>
<accession>A0AAD6FCL4</accession>
<dbReference type="GO" id="GO:0000175">
    <property type="term" value="F:3'-5'-RNA exonuclease activity"/>
    <property type="evidence" value="ECO:0007669"/>
    <property type="project" value="TreeGrafter"/>
</dbReference>
<organism evidence="4 5">
    <name type="scientific">Pogonophryne albipinna</name>
    <dbReference type="NCBI Taxonomy" id="1090488"/>
    <lineage>
        <taxon>Eukaryota</taxon>
        <taxon>Metazoa</taxon>
        <taxon>Chordata</taxon>
        <taxon>Craniata</taxon>
        <taxon>Vertebrata</taxon>
        <taxon>Euteleostomi</taxon>
        <taxon>Actinopterygii</taxon>
        <taxon>Neopterygii</taxon>
        <taxon>Teleostei</taxon>
        <taxon>Neoteleostei</taxon>
        <taxon>Acanthomorphata</taxon>
        <taxon>Eupercaria</taxon>
        <taxon>Perciformes</taxon>
        <taxon>Notothenioidei</taxon>
        <taxon>Pogonophryne</taxon>
    </lineage>
</organism>
<gene>
    <name evidence="4" type="ORF">JOQ06_004408</name>
</gene>
<reference evidence="4" key="1">
    <citation type="submission" date="2022-11" db="EMBL/GenBank/DDBJ databases">
        <title>Chromosome-level genome of Pogonophryne albipinna.</title>
        <authorList>
            <person name="Jo E."/>
        </authorList>
    </citation>
    <scope>NUCLEOTIDE SEQUENCE</scope>
    <source>
        <strain evidence="4">SGF0006</strain>
        <tissue evidence="4">Muscle</tissue>
    </source>
</reference>
<dbReference type="Proteomes" id="UP001219934">
    <property type="component" value="Unassembled WGS sequence"/>
</dbReference>
<dbReference type="InterPro" id="IPR050410">
    <property type="entry name" value="CCR4/nocturin_mRNA_transcr"/>
</dbReference>
<evidence type="ECO:0000313" key="4">
    <source>
        <dbReference type="EMBL" id="KAJ4928783.1"/>
    </source>
</evidence>
<dbReference type="Gene3D" id="3.60.10.10">
    <property type="entry name" value="Endonuclease/exonuclease/phosphatase"/>
    <property type="match status" value="1"/>
</dbReference>
<dbReference type="InterPro" id="IPR036691">
    <property type="entry name" value="Endo/exonu/phosph_ase_sf"/>
</dbReference>
<dbReference type="PANTHER" id="PTHR12121">
    <property type="entry name" value="CARBON CATABOLITE REPRESSOR PROTEIN 4"/>
    <property type="match status" value="1"/>
</dbReference>
<dbReference type="InterPro" id="IPR000772">
    <property type="entry name" value="Ricin_B_lectin"/>
</dbReference>
<dbReference type="Gene3D" id="2.80.10.50">
    <property type="match status" value="1"/>
</dbReference>
<dbReference type="SUPFAM" id="SSF50370">
    <property type="entry name" value="Ricin B-like lectins"/>
    <property type="match status" value="1"/>
</dbReference>
<dbReference type="InterPro" id="IPR005135">
    <property type="entry name" value="Endo/exonuclease/phosphatase"/>
</dbReference>
<dbReference type="PROSITE" id="PS50231">
    <property type="entry name" value="RICIN_B_LECTIN"/>
    <property type="match status" value="1"/>
</dbReference>
<dbReference type="Pfam" id="PF03372">
    <property type="entry name" value="Exo_endo_phos"/>
    <property type="match status" value="1"/>
</dbReference>
<dbReference type="PANTHER" id="PTHR12121:SF27">
    <property type="entry name" value="PROTEIN ANGEL HOMOLOG 2"/>
    <property type="match status" value="1"/>
</dbReference>
<feature type="compositionally biased region" description="Basic and acidic residues" evidence="1">
    <location>
        <begin position="208"/>
        <end position="256"/>
    </location>
</feature>
<feature type="region of interest" description="Disordered" evidence="1">
    <location>
        <begin position="206"/>
        <end position="335"/>
    </location>
</feature>
<protein>
    <recommendedName>
        <fullName evidence="6">Angel homolog 2</fullName>
    </recommendedName>
</protein>
<comment type="caution">
    <text evidence="4">The sequence shown here is derived from an EMBL/GenBank/DDBJ whole genome shotgun (WGS) entry which is preliminary data.</text>
</comment>
<evidence type="ECO:0000256" key="1">
    <source>
        <dbReference type="SAM" id="MobiDB-lite"/>
    </source>
</evidence>
<dbReference type="SUPFAM" id="SSF56219">
    <property type="entry name" value="DNase I-like"/>
    <property type="match status" value="1"/>
</dbReference>